<feature type="modified residue" description="4-aspartylphosphate" evidence="6">
    <location>
        <position position="54"/>
    </location>
</feature>
<dbReference type="SUPFAM" id="SSF46689">
    <property type="entry name" value="Homeodomain-like"/>
    <property type="match status" value="1"/>
</dbReference>
<dbReference type="EMBL" id="JAGJCB010000009">
    <property type="protein sequence ID" value="MBP0904314.1"/>
    <property type="molecule type" value="Genomic_DNA"/>
</dbReference>
<dbReference type="CDD" id="cd17534">
    <property type="entry name" value="REC_DC-like"/>
    <property type="match status" value="1"/>
</dbReference>
<dbReference type="InterPro" id="IPR001789">
    <property type="entry name" value="Sig_transdc_resp-reg_receiver"/>
</dbReference>
<dbReference type="Gene3D" id="1.10.8.60">
    <property type="match status" value="1"/>
</dbReference>
<protein>
    <submittedName>
        <fullName evidence="9">Sigma 54-interacting transcriptional regulator</fullName>
    </submittedName>
</protein>
<dbReference type="Pfam" id="PF25601">
    <property type="entry name" value="AAA_lid_14"/>
    <property type="match status" value="1"/>
</dbReference>
<dbReference type="PROSITE" id="PS50110">
    <property type="entry name" value="RESPONSE_REGULATORY"/>
    <property type="match status" value="1"/>
</dbReference>
<keyword evidence="1" id="KW-0547">Nucleotide-binding</keyword>
<evidence type="ECO:0000256" key="4">
    <source>
        <dbReference type="ARBA" id="ARBA00023125"/>
    </source>
</evidence>
<sequence length="647" mass="73638">MKKKILIVEDEFIVANDLSWILRKADFEVSGIADSYEDALKQIATLKPDLAILDIRLNGQLTGIDLANKLNEFRIPFIYLSANSNRSTLEEAKATKPYGFLVKPFREKDVIISLEIASYHHEHSNGFNDTIQKNLSLKLNTLLGLESNVDNLCLELTKTFQSYIPFDYLELTSSNNNTFQSSMGCYRIGFNEYQRIGLKELSAISRINLKVLKEMYNASEMLVQPKIYSQIEFRESLKNNHYKKALAKIFNLNSQMTIPLTLGEELYNLSFFSKIPNIFTNVELEILSRLTPAIEQIFSVAVNQHAEKYKPKELPTKTHNTPIKHFSGMVGNSPNLLTVFDHIKMVAPMDTSVLILGESGTGKELVAKSIHNLSPRKNGPFIVVNCGALPENLIESILFGHEKGAFTGANEKRIGKFEQANGGTIFLDEIGEMPLGLQVKFLRVLQEREVEKIGSNIPIKLNVRVVTATNKNLEKEVEAGRFRLDLYYRLNIFPITLPPLRERKDDIPLLVNHFIQKICKDNNISHLKVDNIVLSCLKHYDWPGNIRELEHHVEKSILLADGDTIKDSYLPFNDINGKQFDIEPSSERIKTILEVERDYILYVLKRCNGKVFGKGGAAEFLDIHPSTLNSKIKKLEINKEDIFFKQF</sequence>
<accession>A0ABS4BUP0</accession>
<organism evidence="9 10">
    <name type="scientific">Mariniflexile gromovii</name>
    <dbReference type="NCBI Taxonomy" id="362523"/>
    <lineage>
        <taxon>Bacteria</taxon>
        <taxon>Pseudomonadati</taxon>
        <taxon>Bacteroidota</taxon>
        <taxon>Flavobacteriia</taxon>
        <taxon>Flavobacteriales</taxon>
        <taxon>Flavobacteriaceae</taxon>
        <taxon>Mariniflexile</taxon>
    </lineage>
</organism>
<keyword evidence="4" id="KW-0238">DNA-binding</keyword>
<comment type="caution">
    <text evidence="9">The sequence shown here is derived from an EMBL/GenBank/DDBJ whole genome shotgun (WGS) entry which is preliminary data.</text>
</comment>
<dbReference type="InterPro" id="IPR027417">
    <property type="entry name" value="P-loop_NTPase"/>
</dbReference>
<evidence type="ECO:0000256" key="2">
    <source>
        <dbReference type="ARBA" id="ARBA00022840"/>
    </source>
</evidence>
<keyword evidence="10" id="KW-1185">Reference proteome</keyword>
<dbReference type="CDD" id="cd00009">
    <property type="entry name" value="AAA"/>
    <property type="match status" value="1"/>
</dbReference>
<dbReference type="SMART" id="SM00382">
    <property type="entry name" value="AAA"/>
    <property type="match status" value="1"/>
</dbReference>
<dbReference type="PROSITE" id="PS00676">
    <property type="entry name" value="SIGMA54_INTERACT_2"/>
    <property type="match status" value="1"/>
</dbReference>
<dbReference type="Gene3D" id="1.10.10.60">
    <property type="entry name" value="Homeodomain-like"/>
    <property type="match status" value="1"/>
</dbReference>
<keyword evidence="3" id="KW-0805">Transcription regulation</keyword>
<evidence type="ECO:0000256" key="3">
    <source>
        <dbReference type="ARBA" id="ARBA00023015"/>
    </source>
</evidence>
<dbReference type="InterPro" id="IPR009057">
    <property type="entry name" value="Homeodomain-like_sf"/>
</dbReference>
<keyword evidence="5" id="KW-0804">Transcription</keyword>
<evidence type="ECO:0000256" key="5">
    <source>
        <dbReference type="ARBA" id="ARBA00023163"/>
    </source>
</evidence>
<gene>
    <name evidence="9" type="ORF">J8H85_10785</name>
</gene>
<name>A0ABS4BUP0_9FLAO</name>
<dbReference type="SUPFAM" id="SSF52172">
    <property type="entry name" value="CheY-like"/>
    <property type="match status" value="1"/>
</dbReference>
<dbReference type="InterPro" id="IPR025944">
    <property type="entry name" value="Sigma_54_int_dom_CS"/>
</dbReference>
<evidence type="ECO:0000313" key="9">
    <source>
        <dbReference type="EMBL" id="MBP0904314.1"/>
    </source>
</evidence>
<dbReference type="InterPro" id="IPR058031">
    <property type="entry name" value="AAA_lid_NorR"/>
</dbReference>
<dbReference type="InterPro" id="IPR025662">
    <property type="entry name" value="Sigma_54_int_dom_ATP-bd_1"/>
</dbReference>
<dbReference type="Gene3D" id="3.40.50.300">
    <property type="entry name" value="P-loop containing nucleotide triphosphate hydrolases"/>
    <property type="match status" value="1"/>
</dbReference>
<evidence type="ECO:0000259" key="8">
    <source>
        <dbReference type="PROSITE" id="PS50110"/>
    </source>
</evidence>
<dbReference type="InterPro" id="IPR003593">
    <property type="entry name" value="AAA+_ATPase"/>
</dbReference>
<dbReference type="InterPro" id="IPR011006">
    <property type="entry name" value="CheY-like_superfamily"/>
</dbReference>
<dbReference type="PROSITE" id="PS00688">
    <property type="entry name" value="SIGMA54_INTERACT_3"/>
    <property type="match status" value="1"/>
</dbReference>
<dbReference type="InterPro" id="IPR025943">
    <property type="entry name" value="Sigma_54_int_dom_ATP-bd_2"/>
</dbReference>
<dbReference type="Pfam" id="PF00158">
    <property type="entry name" value="Sigma54_activat"/>
    <property type="match status" value="1"/>
</dbReference>
<dbReference type="PANTHER" id="PTHR32071">
    <property type="entry name" value="TRANSCRIPTIONAL REGULATORY PROTEIN"/>
    <property type="match status" value="1"/>
</dbReference>
<dbReference type="Proteomes" id="UP000670776">
    <property type="component" value="Unassembled WGS sequence"/>
</dbReference>
<dbReference type="RefSeq" id="WP_209655208.1">
    <property type="nucleotide sequence ID" value="NZ_JAGJCB010000009.1"/>
</dbReference>
<keyword evidence="2" id="KW-0067">ATP-binding</keyword>
<evidence type="ECO:0000313" key="10">
    <source>
        <dbReference type="Proteomes" id="UP000670776"/>
    </source>
</evidence>
<reference evidence="9 10" key="1">
    <citation type="submission" date="2021-04" db="EMBL/GenBank/DDBJ databases">
        <title>Mariniflexile gromovii gen. nov., sp. nov., a gliding bacterium isolated from the sea urchin Strongylocentrotus intermedius.</title>
        <authorList>
            <person name="Ko S."/>
            <person name="Le V."/>
            <person name="Ahn C.-Y."/>
            <person name="Oh H.-M."/>
        </authorList>
    </citation>
    <scope>NUCLEOTIDE SEQUENCE [LARGE SCALE GENOMIC DNA]</scope>
    <source>
        <strain evidence="9 10">KCTC 12570</strain>
    </source>
</reference>
<dbReference type="PROSITE" id="PS00675">
    <property type="entry name" value="SIGMA54_INTERACT_1"/>
    <property type="match status" value="1"/>
</dbReference>
<dbReference type="Gene3D" id="3.40.50.2300">
    <property type="match status" value="1"/>
</dbReference>
<evidence type="ECO:0000256" key="1">
    <source>
        <dbReference type="ARBA" id="ARBA00022741"/>
    </source>
</evidence>
<evidence type="ECO:0000256" key="6">
    <source>
        <dbReference type="PROSITE-ProRule" id="PRU00169"/>
    </source>
</evidence>
<proteinExistence type="predicted"/>
<dbReference type="Pfam" id="PF00072">
    <property type="entry name" value="Response_reg"/>
    <property type="match status" value="1"/>
</dbReference>
<keyword evidence="6" id="KW-0597">Phosphoprotein</keyword>
<evidence type="ECO:0000259" key="7">
    <source>
        <dbReference type="PROSITE" id="PS50045"/>
    </source>
</evidence>
<dbReference type="SUPFAM" id="SSF52540">
    <property type="entry name" value="P-loop containing nucleoside triphosphate hydrolases"/>
    <property type="match status" value="1"/>
</dbReference>
<feature type="domain" description="Response regulatory" evidence="8">
    <location>
        <begin position="4"/>
        <end position="118"/>
    </location>
</feature>
<dbReference type="PANTHER" id="PTHR32071:SF117">
    <property type="entry name" value="PTS-DEPENDENT DIHYDROXYACETONE KINASE OPERON REGULATORY PROTEIN-RELATED"/>
    <property type="match status" value="1"/>
</dbReference>
<dbReference type="PROSITE" id="PS50045">
    <property type="entry name" value="SIGMA54_INTERACT_4"/>
    <property type="match status" value="1"/>
</dbReference>
<dbReference type="InterPro" id="IPR002078">
    <property type="entry name" value="Sigma_54_int"/>
</dbReference>
<feature type="domain" description="Sigma-54 factor interaction" evidence="7">
    <location>
        <begin position="329"/>
        <end position="558"/>
    </location>
</feature>
<dbReference type="SMART" id="SM00448">
    <property type="entry name" value="REC"/>
    <property type="match status" value="1"/>
</dbReference>